<sequence>MAYQRRHILSALFPG</sequence>
<organism evidence="1">
    <name type="scientific">Arundo donax</name>
    <name type="common">Giant reed</name>
    <name type="synonym">Donax arundinaceus</name>
    <dbReference type="NCBI Taxonomy" id="35708"/>
    <lineage>
        <taxon>Eukaryota</taxon>
        <taxon>Viridiplantae</taxon>
        <taxon>Streptophyta</taxon>
        <taxon>Embryophyta</taxon>
        <taxon>Tracheophyta</taxon>
        <taxon>Spermatophyta</taxon>
        <taxon>Magnoliopsida</taxon>
        <taxon>Liliopsida</taxon>
        <taxon>Poales</taxon>
        <taxon>Poaceae</taxon>
        <taxon>PACMAD clade</taxon>
        <taxon>Arundinoideae</taxon>
        <taxon>Arundineae</taxon>
        <taxon>Arundo</taxon>
    </lineage>
</organism>
<name>A0A0A9APK9_ARUDO</name>
<accession>A0A0A9APK9</accession>
<proteinExistence type="predicted"/>
<reference evidence="1" key="2">
    <citation type="journal article" date="2015" name="Data Brief">
        <title>Shoot transcriptome of the giant reed, Arundo donax.</title>
        <authorList>
            <person name="Barrero R.A."/>
            <person name="Guerrero F.D."/>
            <person name="Moolhuijzen P."/>
            <person name="Goolsby J.A."/>
            <person name="Tidwell J."/>
            <person name="Bellgard S.E."/>
            <person name="Bellgard M.I."/>
        </authorList>
    </citation>
    <scope>NUCLEOTIDE SEQUENCE</scope>
    <source>
        <tissue evidence="1">Shoot tissue taken approximately 20 cm above the soil surface</tissue>
    </source>
</reference>
<dbReference type="EMBL" id="GBRH01244839">
    <property type="protein sequence ID" value="JAD53056.1"/>
    <property type="molecule type" value="Transcribed_RNA"/>
</dbReference>
<evidence type="ECO:0000313" key="1">
    <source>
        <dbReference type="EMBL" id="JAD53056.1"/>
    </source>
</evidence>
<reference evidence="1" key="1">
    <citation type="submission" date="2014-09" db="EMBL/GenBank/DDBJ databases">
        <authorList>
            <person name="Magalhaes I.L.F."/>
            <person name="Oliveira U."/>
            <person name="Santos F.R."/>
            <person name="Vidigal T.H.D.A."/>
            <person name="Brescovit A.D."/>
            <person name="Santos A.J."/>
        </authorList>
    </citation>
    <scope>NUCLEOTIDE SEQUENCE</scope>
    <source>
        <tissue evidence="1">Shoot tissue taken approximately 20 cm above the soil surface</tissue>
    </source>
</reference>
<protein>
    <submittedName>
        <fullName evidence="1">Uncharacterized protein</fullName>
    </submittedName>
</protein>